<reference evidence="9 10" key="1">
    <citation type="submission" date="2018-10" db="EMBL/GenBank/DDBJ databases">
        <title>Genomic Encyclopedia of Type Strains, Phase IV (KMG-IV): sequencing the most valuable type-strain genomes for metagenomic binning, comparative biology and taxonomic classification.</title>
        <authorList>
            <person name="Goeker M."/>
        </authorList>
    </citation>
    <scope>NUCLEOTIDE SEQUENCE [LARGE SCALE GENOMIC DNA]</scope>
    <source>
        <strain evidence="9 10">DSM 25080</strain>
    </source>
</reference>
<feature type="transmembrane region" description="Helical" evidence="8">
    <location>
        <begin position="972"/>
        <end position="991"/>
    </location>
</feature>
<dbReference type="InterPro" id="IPR001036">
    <property type="entry name" value="Acrflvin-R"/>
</dbReference>
<dbReference type="EMBL" id="REFJ01000005">
    <property type="protein sequence ID" value="RMA78965.1"/>
    <property type="molecule type" value="Genomic_DNA"/>
</dbReference>
<feature type="transmembrane region" description="Helical" evidence="8">
    <location>
        <begin position="1003"/>
        <end position="1028"/>
    </location>
</feature>
<feature type="transmembrane region" description="Helical" evidence="8">
    <location>
        <begin position="527"/>
        <end position="545"/>
    </location>
</feature>
<evidence type="ECO:0000256" key="3">
    <source>
        <dbReference type="ARBA" id="ARBA00022448"/>
    </source>
</evidence>
<feature type="transmembrane region" description="Helical" evidence="8">
    <location>
        <begin position="915"/>
        <end position="939"/>
    </location>
</feature>
<dbReference type="Gene3D" id="3.30.70.1430">
    <property type="entry name" value="Multidrug efflux transporter AcrB pore domain"/>
    <property type="match status" value="2"/>
</dbReference>
<dbReference type="Gene3D" id="1.20.1640.10">
    <property type="entry name" value="Multidrug efflux transporter AcrB transmembrane domain"/>
    <property type="match status" value="2"/>
</dbReference>
<evidence type="ECO:0000256" key="4">
    <source>
        <dbReference type="ARBA" id="ARBA00022475"/>
    </source>
</evidence>
<evidence type="ECO:0000256" key="2">
    <source>
        <dbReference type="ARBA" id="ARBA00010942"/>
    </source>
</evidence>
<evidence type="ECO:0000256" key="1">
    <source>
        <dbReference type="ARBA" id="ARBA00004651"/>
    </source>
</evidence>
<keyword evidence="3" id="KW-0813">Transport</keyword>
<name>A0A3M0A974_9GAMM</name>
<feature type="transmembrane region" description="Helical" evidence="8">
    <location>
        <begin position="390"/>
        <end position="412"/>
    </location>
</feature>
<sequence>MIKWIINLAIANRGFTLLLALLLLVAGLVGAKRLAVDAIPDLSEVQVIVKTSYPGQSPEVVEAQVSYPLTTALLAVPKAKDVRGFSFFGDSFIYVIFEDGTDPYWARSRVLERLAQVGSELPPGINPSLGPDASGVGWVYQYALVDESEQSTLAELTSLHDNFIRYRLQSVDGVAEIATVGGMVQQYQVIVDPNQLRAYNLSLQDVEQAIKGGNQEIGASVIEMAEAEYMVKLSGYIQSLDDLKAIPLGQIHNGASLQLGDIAQLRLGPEMRRGVAELNGAGEVVGGIVVMRSGENALETIDAVKAEIAKLAPSLPPGVAIKAVYDRAQLIERAQENLVDRLGEELLVVALICGLFLWHFRSTLVIVISLPLGIVAAVGIMSAQGINANIMSLSGIAIAIGAMVDGAIVMVENLHRHLSDKRGRSHWACVSDAAVEVGPPLFFSLLIITVSFLPVFALEGASGKLFAPLAYTKTYAMAVAAGLAITVVPVLMGYLLRGDVQAPTYGGLGHKVSSAYRWLLTRMLRTPVLWILVFGVLAASAWYPAKQLGQEFMPPLNEGDILYMPTVDAGISIGKARQLLQQTDRLIAQIPEVASVFGKVGRASTATDPAPLTMIETVIQLKPRNEWREGLSYDDLLAELDQQVALPGLSNAWVMPIKTRIDMLSTGIKTPVGLKVSGPNLAEIETLSQQIEALLSEDEQTESVYAERPVGGRYIDIDIDRNKAARYGLNIQDIQNVVRYAVGGMNVSYSVEGVARYPINLRYPQHYRSSDDRLAELPIVTQSGARVALGDVARVSIKAGPGAIKTENGLPTAYIYITPVGDDIAGYVASTEALLSSELKVTAGYSWQWAGQFEYLAEAKQTLQLIIPLTLTIIVVLLYLAFRSTIDVMLIAVCLPVGVSGGVWALWLLNYNLSIAVAVGFVALAGLVVELGVLMLSYLKLSEAAGHESVQAFDTSETLQVGLIVEGAARRLRPICMTAATVIFSLLAIMQSTGSGSETMQRIAAPMVGGMISAMLVTLIVIPLAYAVTRRGRTSARASEIQ</sequence>
<evidence type="ECO:0000313" key="10">
    <source>
        <dbReference type="Proteomes" id="UP000267187"/>
    </source>
</evidence>
<feature type="transmembrane region" description="Helical" evidence="8">
    <location>
        <begin position="889"/>
        <end position="909"/>
    </location>
</feature>
<dbReference type="OrthoDB" id="9758757at2"/>
<feature type="transmembrane region" description="Helical" evidence="8">
    <location>
        <begin position="433"/>
        <end position="455"/>
    </location>
</feature>
<dbReference type="InterPro" id="IPR027463">
    <property type="entry name" value="AcrB_DN_DC_subdom"/>
</dbReference>
<dbReference type="AlphaFoldDB" id="A0A3M0A974"/>
<keyword evidence="7 8" id="KW-0472">Membrane</keyword>
<dbReference type="SUPFAM" id="SSF82714">
    <property type="entry name" value="Multidrug efflux transporter AcrB TolC docking domain, DN and DC subdomains"/>
    <property type="match status" value="2"/>
</dbReference>
<keyword evidence="10" id="KW-1185">Reference proteome</keyword>
<dbReference type="PANTHER" id="PTHR32063:SF19">
    <property type="entry name" value="CATION EFFLUX SYSTEM PROTEIN CUSA"/>
    <property type="match status" value="1"/>
</dbReference>
<proteinExistence type="inferred from homology"/>
<comment type="subcellular location">
    <subcellularLocation>
        <location evidence="1">Cell membrane</location>
        <topology evidence="1">Multi-pass membrane protein</topology>
    </subcellularLocation>
</comment>
<evidence type="ECO:0000256" key="8">
    <source>
        <dbReference type="SAM" id="Phobius"/>
    </source>
</evidence>
<dbReference type="SUPFAM" id="SSF82866">
    <property type="entry name" value="Multidrug efflux transporter AcrB transmembrane domain"/>
    <property type="match status" value="2"/>
</dbReference>
<keyword evidence="4" id="KW-1003">Cell membrane</keyword>
<dbReference type="Gene3D" id="3.30.70.1320">
    <property type="entry name" value="Multidrug efflux transporter AcrB pore domain like"/>
    <property type="match status" value="1"/>
</dbReference>
<accession>A0A3M0A974</accession>
<dbReference type="InterPro" id="IPR004763">
    <property type="entry name" value="CusA-like"/>
</dbReference>
<dbReference type="Gene3D" id="3.30.2090.10">
    <property type="entry name" value="Multidrug efflux transporter AcrB TolC docking domain, DN and DC subdomains"/>
    <property type="match status" value="2"/>
</dbReference>
<dbReference type="SUPFAM" id="SSF82693">
    <property type="entry name" value="Multidrug efflux transporter AcrB pore domain, PN1, PN2, PC1 and PC2 subdomains"/>
    <property type="match status" value="2"/>
</dbReference>
<evidence type="ECO:0000256" key="5">
    <source>
        <dbReference type="ARBA" id="ARBA00022692"/>
    </source>
</evidence>
<gene>
    <name evidence="9" type="ORF">DFR27_2306</name>
</gene>
<dbReference type="GO" id="GO:0005886">
    <property type="term" value="C:plasma membrane"/>
    <property type="evidence" value="ECO:0007669"/>
    <property type="project" value="UniProtKB-SubCell"/>
</dbReference>
<dbReference type="GO" id="GO:0008324">
    <property type="term" value="F:monoatomic cation transmembrane transporter activity"/>
    <property type="evidence" value="ECO:0007669"/>
    <property type="project" value="InterPro"/>
</dbReference>
<dbReference type="PRINTS" id="PR00702">
    <property type="entry name" value="ACRIFLAVINRP"/>
</dbReference>
<comment type="similarity">
    <text evidence="2">Belongs to the resistance-nodulation-cell division (RND) (TC 2.A.6) family.</text>
</comment>
<dbReference type="PANTHER" id="PTHR32063">
    <property type="match status" value="1"/>
</dbReference>
<organism evidence="9 10">
    <name type="scientific">Umboniibacter marinipuniceus</name>
    <dbReference type="NCBI Taxonomy" id="569599"/>
    <lineage>
        <taxon>Bacteria</taxon>
        <taxon>Pseudomonadati</taxon>
        <taxon>Pseudomonadota</taxon>
        <taxon>Gammaproteobacteria</taxon>
        <taxon>Cellvibrionales</taxon>
        <taxon>Cellvibrionaceae</taxon>
        <taxon>Umboniibacter</taxon>
    </lineage>
</organism>
<dbReference type="Proteomes" id="UP000267187">
    <property type="component" value="Unassembled WGS sequence"/>
</dbReference>
<comment type="caution">
    <text evidence="9">The sequence shown here is derived from an EMBL/GenBank/DDBJ whole genome shotgun (WGS) entry which is preliminary data.</text>
</comment>
<keyword evidence="6 8" id="KW-1133">Transmembrane helix</keyword>
<feature type="transmembrane region" description="Helical" evidence="8">
    <location>
        <begin position="342"/>
        <end position="358"/>
    </location>
</feature>
<keyword evidence="5 8" id="KW-0812">Transmembrane</keyword>
<evidence type="ECO:0000313" key="9">
    <source>
        <dbReference type="EMBL" id="RMA78965.1"/>
    </source>
</evidence>
<protein>
    <submittedName>
        <fullName evidence="9">Cu(I)/Ag(I) efflux system membrane protein CusA/SilA</fullName>
    </submittedName>
</protein>
<dbReference type="Pfam" id="PF00873">
    <property type="entry name" value="ACR_tran"/>
    <property type="match status" value="1"/>
</dbReference>
<evidence type="ECO:0000256" key="7">
    <source>
        <dbReference type="ARBA" id="ARBA00023136"/>
    </source>
</evidence>
<feature type="transmembrane region" description="Helical" evidence="8">
    <location>
        <begin position="365"/>
        <end position="384"/>
    </location>
</feature>
<dbReference type="GO" id="GO:0042910">
    <property type="term" value="F:xenobiotic transmembrane transporter activity"/>
    <property type="evidence" value="ECO:0007669"/>
    <property type="project" value="TreeGrafter"/>
</dbReference>
<dbReference type="NCBIfam" id="TIGR00914">
    <property type="entry name" value="2A0601"/>
    <property type="match status" value="1"/>
</dbReference>
<dbReference type="Gene3D" id="3.30.70.1440">
    <property type="entry name" value="Multidrug efflux transporter AcrB pore domain"/>
    <property type="match status" value="1"/>
</dbReference>
<feature type="transmembrane region" description="Helical" evidence="8">
    <location>
        <begin position="475"/>
        <end position="496"/>
    </location>
</feature>
<feature type="transmembrane region" description="Helical" evidence="8">
    <location>
        <begin position="863"/>
        <end position="882"/>
    </location>
</feature>
<dbReference type="RefSeq" id="WP_121877596.1">
    <property type="nucleotide sequence ID" value="NZ_REFJ01000005.1"/>
</dbReference>
<evidence type="ECO:0000256" key="6">
    <source>
        <dbReference type="ARBA" id="ARBA00022989"/>
    </source>
</evidence>